<name>A0A075G6X8_9EURY</name>
<protein>
    <recommendedName>
        <fullName evidence="3">DUF4350 domain-containing protein</fullName>
    </recommendedName>
</protein>
<keyword evidence="1" id="KW-0812">Transmembrane</keyword>
<dbReference type="EMBL" id="KF900561">
    <property type="protein sequence ID" value="AIE99358.1"/>
    <property type="molecule type" value="Genomic_DNA"/>
</dbReference>
<reference evidence="2" key="1">
    <citation type="journal article" date="2014" name="Genome Biol. Evol.">
        <title>Pangenome evidence for extensive interdomain horizontal transfer affecting lineage core and shell genes in uncultured planktonic thaumarchaeota and euryarchaeota.</title>
        <authorList>
            <person name="Deschamps P."/>
            <person name="Zivanovic Y."/>
            <person name="Moreira D."/>
            <person name="Rodriguez-Valera F."/>
            <person name="Lopez-Garcia P."/>
        </authorList>
    </citation>
    <scope>NUCLEOTIDE SEQUENCE</scope>
</reference>
<evidence type="ECO:0000256" key="1">
    <source>
        <dbReference type="SAM" id="Phobius"/>
    </source>
</evidence>
<keyword evidence="1" id="KW-0472">Membrane</keyword>
<dbReference type="AlphaFoldDB" id="A0A075G6X8"/>
<accession>A0A075G6X8</accession>
<proteinExistence type="predicted"/>
<keyword evidence="1" id="KW-1133">Transmembrane helix</keyword>
<feature type="transmembrane region" description="Helical" evidence="1">
    <location>
        <begin position="21"/>
        <end position="42"/>
    </location>
</feature>
<feature type="transmembrane region" description="Helical" evidence="1">
    <location>
        <begin position="411"/>
        <end position="437"/>
    </location>
</feature>
<evidence type="ECO:0000313" key="2">
    <source>
        <dbReference type="EMBL" id="AIE99358.1"/>
    </source>
</evidence>
<organism evidence="2">
    <name type="scientific">uncultured marine group II/III euryarchaeote KM3_109_G01</name>
    <dbReference type="NCBI Taxonomy" id="1457850"/>
    <lineage>
        <taxon>Archaea</taxon>
        <taxon>Methanobacteriati</taxon>
        <taxon>Methanobacteriota</taxon>
        <taxon>environmental samples</taxon>
    </lineage>
</organism>
<sequence>MSSWRQFVETRLKTAEFRRTMLLSAFYIVLFLLLATLLSSYLNPGEDHLSAYDDDWNDMSQFKADLNDAGVDTLSLVSSPLLLDQLNKSVTEHTVFVIAGVEKDTISLPSFSGGDEVIRLTEDEGYSDAELESIDNFVKRGGSVLVMDDFGFAGGVARIYNMDYSNHRMYDSEYAHELDNNYTWLNVSDGFNYSGRSRADTHPCYNPLRHQDVLLNASSPGVISLKEAGLCQHHLNASDPTAWDWSPKYNMLLDRASAFDPDSAEDADKQRYGIGYSSQDSHLDTNDDGKLTGGWEGGGVEADMAGPFTLMIKVCNSAECANASSGRVMFISDGSALINVIYDHEGANNGRYGALTNVIPENDNRKWVLDFVAESLLAEDDSGYSIHSDAQVIFDESRHQQSSFMADAYNLLYYALVYFTSDWMAMLILFLILFVAFEAVIIKKTDPEPWRHVFSIIYYGFGDARRYGYYGRANKVKQVLLSRVRNVNALTREEFDSLPARELQTMINDPVLVKFVFEDRNYSMEQLVAVVKRVKMWGRGGKQAVA</sequence>
<evidence type="ECO:0008006" key="3">
    <source>
        <dbReference type="Google" id="ProtNLM"/>
    </source>
</evidence>